<dbReference type="EMBL" id="CP163442">
    <property type="protein sequence ID" value="XDQ50217.1"/>
    <property type="molecule type" value="Genomic_DNA"/>
</dbReference>
<evidence type="ECO:0000313" key="10">
    <source>
        <dbReference type="EMBL" id="XDQ50217.1"/>
    </source>
</evidence>
<geneLocation type="plasmid" evidence="10">
    <name>unnamed1</name>
</geneLocation>
<dbReference type="RefSeq" id="WP_369228737.1">
    <property type="nucleotide sequence ID" value="NZ_CP163442.1"/>
</dbReference>
<keyword evidence="2" id="KW-0134">Cell wall</keyword>
<dbReference type="InterPro" id="IPR005528">
    <property type="entry name" value="ChpA-H"/>
</dbReference>
<gene>
    <name evidence="10" type="ORF">AB5J52_48995</name>
</gene>
<protein>
    <submittedName>
        <fullName evidence="10">Chaplin family protein</fullName>
    </submittedName>
</protein>
<organism evidence="10">
    <name type="scientific">Streptomyces sp. R39</name>
    <dbReference type="NCBI Taxonomy" id="3238631"/>
    <lineage>
        <taxon>Bacteria</taxon>
        <taxon>Bacillati</taxon>
        <taxon>Actinomycetota</taxon>
        <taxon>Actinomycetes</taxon>
        <taxon>Kitasatosporales</taxon>
        <taxon>Streptomycetaceae</taxon>
        <taxon>Streptomyces</taxon>
    </lineage>
</organism>
<sequence>MMTAAALGASSASLVLTSALGAAAAPAAPEDSGTGSSALSGSLLQLPLNIPVTVCGNTISVLGLEPLSSGADNGCTHSAQPKSTDTGGGAVDGLAGTGVTPDDLLLF</sequence>
<keyword evidence="3" id="KW-0964">Secreted</keyword>
<dbReference type="AlphaFoldDB" id="A0AB39R2J7"/>
<proteinExistence type="predicted"/>
<keyword evidence="6" id="KW-0034">Amyloid</keyword>
<evidence type="ECO:0000256" key="2">
    <source>
        <dbReference type="ARBA" id="ARBA00022512"/>
    </source>
</evidence>
<evidence type="ECO:0000256" key="5">
    <source>
        <dbReference type="ARBA" id="ARBA00022889"/>
    </source>
</evidence>
<feature type="signal peptide" evidence="8">
    <location>
        <begin position="1"/>
        <end position="24"/>
    </location>
</feature>
<feature type="chain" id="PRO_5044309811" evidence="8">
    <location>
        <begin position="25"/>
        <end position="107"/>
    </location>
</feature>
<accession>A0AB39R2J7</accession>
<comment type="subcellular location">
    <subcellularLocation>
        <location evidence="1">Secreted</location>
        <location evidence="1">Cell wall</location>
    </subcellularLocation>
</comment>
<evidence type="ECO:0000256" key="1">
    <source>
        <dbReference type="ARBA" id="ARBA00004191"/>
    </source>
</evidence>
<feature type="region of interest" description="Disordered" evidence="7">
    <location>
        <begin position="70"/>
        <end position="102"/>
    </location>
</feature>
<evidence type="ECO:0000256" key="3">
    <source>
        <dbReference type="ARBA" id="ARBA00022525"/>
    </source>
</evidence>
<name>A0AB39R2J7_9ACTN</name>
<dbReference type="Pfam" id="PF03777">
    <property type="entry name" value="ChpA-C"/>
    <property type="match status" value="1"/>
</dbReference>
<evidence type="ECO:0000256" key="8">
    <source>
        <dbReference type="SAM" id="SignalP"/>
    </source>
</evidence>
<feature type="domain" description="Chaplin" evidence="9">
    <location>
        <begin position="24"/>
        <end position="75"/>
    </location>
</feature>
<evidence type="ECO:0000256" key="7">
    <source>
        <dbReference type="SAM" id="MobiDB-lite"/>
    </source>
</evidence>
<dbReference type="GO" id="GO:0007155">
    <property type="term" value="P:cell adhesion"/>
    <property type="evidence" value="ECO:0007669"/>
    <property type="project" value="UniProtKB-KW"/>
</dbReference>
<keyword evidence="5" id="KW-0130">Cell adhesion</keyword>
<evidence type="ECO:0000259" key="9">
    <source>
        <dbReference type="Pfam" id="PF03777"/>
    </source>
</evidence>
<keyword evidence="4 8" id="KW-0732">Signal</keyword>
<evidence type="ECO:0000256" key="4">
    <source>
        <dbReference type="ARBA" id="ARBA00022729"/>
    </source>
</evidence>
<evidence type="ECO:0000256" key="6">
    <source>
        <dbReference type="ARBA" id="ARBA00023087"/>
    </source>
</evidence>
<keyword evidence="10" id="KW-0614">Plasmid</keyword>
<reference evidence="10" key="1">
    <citation type="submission" date="2024-07" db="EMBL/GenBank/DDBJ databases">
        <authorList>
            <person name="Yu S.T."/>
        </authorList>
    </citation>
    <scope>NUCLEOTIDE SEQUENCE</scope>
    <source>
        <strain evidence="10">R39</strain>
        <plasmid evidence="10">unnamed1</plasmid>
    </source>
</reference>